<proteinExistence type="predicted"/>
<evidence type="ECO:0000313" key="2">
    <source>
        <dbReference type="Proteomes" id="UP000799118"/>
    </source>
</evidence>
<gene>
    <name evidence="1" type="ORF">BT96DRAFT_809662</name>
</gene>
<organism evidence="1 2">
    <name type="scientific">Gymnopus androsaceus JB14</name>
    <dbReference type="NCBI Taxonomy" id="1447944"/>
    <lineage>
        <taxon>Eukaryota</taxon>
        <taxon>Fungi</taxon>
        <taxon>Dikarya</taxon>
        <taxon>Basidiomycota</taxon>
        <taxon>Agaricomycotina</taxon>
        <taxon>Agaricomycetes</taxon>
        <taxon>Agaricomycetidae</taxon>
        <taxon>Agaricales</taxon>
        <taxon>Marasmiineae</taxon>
        <taxon>Omphalotaceae</taxon>
        <taxon>Gymnopus</taxon>
    </lineage>
</organism>
<name>A0A6A4IFK5_9AGAR</name>
<keyword evidence="2" id="KW-1185">Reference proteome</keyword>
<evidence type="ECO:0000313" key="1">
    <source>
        <dbReference type="EMBL" id="KAE9407425.1"/>
    </source>
</evidence>
<protein>
    <submittedName>
        <fullName evidence="1">Uncharacterized protein</fullName>
    </submittedName>
</protein>
<reference evidence="1" key="1">
    <citation type="journal article" date="2019" name="Environ. Microbiol.">
        <title>Fungal ecological strategies reflected in gene transcription - a case study of two litter decomposers.</title>
        <authorList>
            <person name="Barbi F."/>
            <person name="Kohler A."/>
            <person name="Barry K."/>
            <person name="Baskaran P."/>
            <person name="Daum C."/>
            <person name="Fauchery L."/>
            <person name="Ihrmark K."/>
            <person name="Kuo A."/>
            <person name="LaButti K."/>
            <person name="Lipzen A."/>
            <person name="Morin E."/>
            <person name="Grigoriev I.V."/>
            <person name="Henrissat B."/>
            <person name="Lindahl B."/>
            <person name="Martin F."/>
        </authorList>
    </citation>
    <scope>NUCLEOTIDE SEQUENCE</scope>
    <source>
        <strain evidence="1">JB14</strain>
    </source>
</reference>
<accession>A0A6A4IFK5</accession>
<dbReference type="EMBL" id="ML769396">
    <property type="protein sequence ID" value="KAE9407425.1"/>
    <property type="molecule type" value="Genomic_DNA"/>
</dbReference>
<dbReference type="AlphaFoldDB" id="A0A6A4IFK5"/>
<dbReference type="OrthoDB" id="3242924at2759"/>
<sequence length="172" mass="19181">MTPEVKRKVVGYFKQVTGKTAPQIQKKLPNISECWGKVRIDSGGDLISCSYVNKEDIYRDNSFVRVNGPNEFVPRVFYGQLENILVCDLPNDPIWGEMRNTTRLLAVLTPCVTKGRDATEGVVVYNKMNASIVTDLQTISAVIGRIASQKKWGIVDRSNGLADTVFVNEELV</sequence>
<dbReference type="Proteomes" id="UP000799118">
    <property type="component" value="Unassembled WGS sequence"/>
</dbReference>